<feature type="transmembrane region" description="Helical" evidence="5">
    <location>
        <begin position="242"/>
        <end position="264"/>
    </location>
</feature>
<evidence type="ECO:0000313" key="8">
    <source>
        <dbReference type="Proteomes" id="UP000176420"/>
    </source>
</evidence>
<dbReference type="InterPro" id="IPR052902">
    <property type="entry name" value="ABC-2_transporter"/>
</dbReference>
<keyword evidence="5" id="KW-0813">Transport</keyword>
<keyword evidence="4 5" id="KW-0472">Membrane</keyword>
<dbReference type="AlphaFoldDB" id="A0A1G2BIA2"/>
<dbReference type="Proteomes" id="UP000176420">
    <property type="component" value="Unassembled WGS sequence"/>
</dbReference>
<dbReference type="PANTHER" id="PTHR43027">
    <property type="entry name" value="DOXORUBICIN RESISTANCE ABC TRANSPORTER PERMEASE PROTEIN DRRC-RELATED"/>
    <property type="match status" value="1"/>
</dbReference>
<keyword evidence="3 5" id="KW-1133">Transmembrane helix</keyword>
<dbReference type="InterPro" id="IPR013525">
    <property type="entry name" value="ABC2_TM"/>
</dbReference>
<comment type="subcellular location">
    <subcellularLocation>
        <location evidence="5">Cell membrane</location>
        <topology evidence="5">Multi-pass membrane protein</topology>
    </subcellularLocation>
    <subcellularLocation>
        <location evidence="1">Membrane</location>
        <topology evidence="1">Multi-pass membrane protein</topology>
    </subcellularLocation>
</comment>
<protein>
    <recommendedName>
        <fullName evidence="5">Transport permease protein</fullName>
    </recommendedName>
</protein>
<proteinExistence type="inferred from homology"/>
<keyword evidence="2 5" id="KW-0812">Transmembrane</keyword>
<reference evidence="7 8" key="1">
    <citation type="journal article" date="2016" name="Nat. Commun.">
        <title>Thousands of microbial genomes shed light on interconnected biogeochemical processes in an aquifer system.</title>
        <authorList>
            <person name="Anantharaman K."/>
            <person name="Brown C.T."/>
            <person name="Hug L.A."/>
            <person name="Sharon I."/>
            <person name="Castelle C.J."/>
            <person name="Probst A.J."/>
            <person name="Thomas B.C."/>
            <person name="Singh A."/>
            <person name="Wilkins M.J."/>
            <person name="Karaoz U."/>
            <person name="Brodie E.L."/>
            <person name="Williams K.H."/>
            <person name="Hubbard S.S."/>
            <person name="Banfield J.F."/>
        </authorList>
    </citation>
    <scope>NUCLEOTIDE SEQUENCE [LARGE SCALE GENOMIC DNA]</scope>
</reference>
<dbReference type="GO" id="GO:0140359">
    <property type="term" value="F:ABC-type transporter activity"/>
    <property type="evidence" value="ECO:0007669"/>
    <property type="project" value="InterPro"/>
</dbReference>
<keyword evidence="5" id="KW-1003">Cell membrane</keyword>
<dbReference type="InterPro" id="IPR000412">
    <property type="entry name" value="ABC_2_transport"/>
</dbReference>
<name>A0A1G2BIA2_9BACT</name>
<dbReference type="InterPro" id="IPR047817">
    <property type="entry name" value="ABC2_TM_bact-type"/>
</dbReference>
<comment type="similarity">
    <text evidence="5">Belongs to the ABC-2 integral membrane protein family.</text>
</comment>
<feature type="transmembrane region" description="Helical" evidence="5">
    <location>
        <begin position="276"/>
        <end position="293"/>
    </location>
</feature>
<comment type="caution">
    <text evidence="7">The sequence shown here is derived from an EMBL/GenBank/DDBJ whole genome shotgun (WGS) entry which is preliminary data.</text>
</comment>
<dbReference type="PROSITE" id="PS51012">
    <property type="entry name" value="ABC_TM2"/>
    <property type="match status" value="1"/>
</dbReference>
<evidence type="ECO:0000256" key="1">
    <source>
        <dbReference type="ARBA" id="ARBA00004141"/>
    </source>
</evidence>
<dbReference type="EMBL" id="MHKI01000003">
    <property type="protein sequence ID" value="OGY88279.1"/>
    <property type="molecule type" value="Genomic_DNA"/>
</dbReference>
<feature type="domain" description="ABC transmembrane type-2" evidence="6">
    <location>
        <begin position="127"/>
        <end position="356"/>
    </location>
</feature>
<feature type="transmembrane region" description="Helical" evidence="5">
    <location>
        <begin position="21"/>
        <end position="39"/>
    </location>
</feature>
<dbReference type="PANTHER" id="PTHR43027:SF1">
    <property type="entry name" value="DOXORUBICIN RESISTANCE ABC TRANSPORTER PERMEASE PROTEIN DRRC-RELATED"/>
    <property type="match status" value="1"/>
</dbReference>
<accession>A0A1G2BIA2</accession>
<evidence type="ECO:0000256" key="4">
    <source>
        <dbReference type="ARBA" id="ARBA00023136"/>
    </source>
</evidence>
<feature type="transmembrane region" description="Helical" evidence="5">
    <location>
        <begin position="214"/>
        <end position="236"/>
    </location>
</feature>
<evidence type="ECO:0000256" key="2">
    <source>
        <dbReference type="ARBA" id="ARBA00022692"/>
    </source>
</evidence>
<evidence type="ECO:0000259" key="6">
    <source>
        <dbReference type="PROSITE" id="PS51012"/>
    </source>
</evidence>
<feature type="transmembrane region" description="Helical" evidence="5">
    <location>
        <begin position="165"/>
        <end position="190"/>
    </location>
</feature>
<feature type="transmembrane region" description="Helical" evidence="5">
    <location>
        <begin position="331"/>
        <end position="353"/>
    </location>
</feature>
<dbReference type="PRINTS" id="PR00164">
    <property type="entry name" value="ABC2TRNSPORT"/>
</dbReference>
<organism evidence="7 8">
    <name type="scientific">Candidatus Kerfeldbacteria bacterium RIFOXYB2_FULL_38_14</name>
    <dbReference type="NCBI Taxonomy" id="1798547"/>
    <lineage>
        <taxon>Bacteria</taxon>
        <taxon>Candidatus Kerfeldiibacteriota</taxon>
    </lineage>
</organism>
<evidence type="ECO:0000256" key="5">
    <source>
        <dbReference type="RuleBase" id="RU361157"/>
    </source>
</evidence>
<sequence>MKKMWIITVSTLKMLIRNKQSLFFTLFLPLALMVIIGYVTNTADVAIRLGVVTDVQYAPPPVVLDALNKVDVLKISQGTLAEEKAALNDNQRDLLVQFSPNAQVVTGPQTVTFYENVSKPSESNIGEMIIQQTLQQMQLALTKTAPLYTFAHQEISAQGARYIDFLVPGIIAMTIMQLGIFGTAFAIVTAKEKGILKRIMAAPIKSWQYIGGNVLARLTLSFVQAGILVAVAKLIFDVQFFNWGWLALLVILGNVIFLSLGLFLSGVAKTTESVPLLGNLIVFPMLLLGGVFFPTGNLPEWLKIIVDKLPIAVLADIMRETVTSGKSLAEVWGSLLWLIGWSLLCLFLASVFFKMQEKD</sequence>
<evidence type="ECO:0000256" key="3">
    <source>
        <dbReference type="ARBA" id="ARBA00022989"/>
    </source>
</evidence>
<dbReference type="Pfam" id="PF12698">
    <property type="entry name" value="ABC2_membrane_3"/>
    <property type="match status" value="1"/>
</dbReference>
<evidence type="ECO:0000313" key="7">
    <source>
        <dbReference type="EMBL" id="OGY88279.1"/>
    </source>
</evidence>
<gene>
    <name evidence="7" type="ORF">A2319_03770</name>
</gene>
<dbReference type="GO" id="GO:0043190">
    <property type="term" value="C:ATP-binding cassette (ABC) transporter complex"/>
    <property type="evidence" value="ECO:0007669"/>
    <property type="project" value="InterPro"/>
</dbReference>